<dbReference type="AlphaFoldDB" id="A0A0E7UL70"/>
<sequence length="84" mass="9644">MWQYARNRPLGDTGVSSRTTHDLKPGYYWYTMENDPLAIIHIHEDGGATLMGTDYRVEPEGVASMIRQGERFFWIEPPVISQEG</sequence>
<dbReference type="RefSeq" id="WP_023995219.1">
    <property type="nucleotide sequence ID" value="NZ_CSOA01000047.1"/>
</dbReference>
<organism evidence="2 3">
    <name type="scientific">Bordetella pertussis</name>
    <dbReference type="NCBI Taxonomy" id="520"/>
    <lineage>
        <taxon>Bacteria</taxon>
        <taxon>Pseudomonadati</taxon>
        <taxon>Pseudomonadota</taxon>
        <taxon>Betaproteobacteria</taxon>
        <taxon>Burkholderiales</taxon>
        <taxon>Alcaligenaceae</taxon>
        <taxon>Bordetella</taxon>
    </lineage>
</organism>
<protein>
    <submittedName>
        <fullName evidence="2">Uncharacterized protein</fullName>
    </submittedName>
</protein>
<feature type="region of interest" description="Disordered" evidence="1">
    <location>
        <begin position="1"/>
        <end position="20"/>
    </location>
</feature>
<reference evidence="2 3" key="1">
    <citation type="submission" date="2018-06" db="EMBL/GenBank/DDBJ databases">
        <authorList>
            <consortium name="Pathogen Informatics"/>
            <person name="Doyle S."/>
        </authorList>
    </citation>
    <scope>NUCLEOTIDE SEQUENCE [LARGE SCALE GENOMIC DNA]</scope>
    <source>
        <strain evidence="2 3">NCTC10911</strain>
    </source>
</reference>
<evidence type="ECO:0000313" key="2">
    <source>
        <dbReference type="EMBL" id="SUV65818.1"/>
    </source>
</evidence>
<gene>
    <name evidence="2" type="ORF">NCTC10911_02859</name>
</gene>
<proteinExistence type="predicted"/>
<dbReference type="EMBL" id="UFTT01000002">
    <property type="protein sequence ID" value="SUV65818.1"/>
    <property type="molecule type" value="Genomic_DNA"/>
</dbReference>
<dbReference type="Proteomes" id="UP000255014">
    <property type="component" value="Unassembled WGS sequence"/>
</dbReference>
<evidence type="ECO:0000313" key="3">
    <source>
        <dbReference type="Proteomes" id="UP000255014"/>
    </source>
</evidence>
<name>A0A0E7UL70_BORPT</name>
<accession>A0A0E7UL70</accession>
<evidence type="ECO:0000256" key="1">
    <source>
        <dbReference type="SAM" id="MobiDB-lite"/>
    </source>
</evidence>